<dbReference type="InterPro" id="IPR005046">
    <property type="entry name" value="DUF285"/>
</dbReference>
<protein>
    <recommendedName>
        <fullName evidence="4">BspA family leucine-rich repeat surface protein</fullName>
    </recommendedName>
</protein>
<evidence type="ECO:0000313" key="2">
    <source>
        <dbReference type="EMBL" id="VZR97968.1"/>
    </source>
</evidence>
<gene>
    <name evidence="2" type="ORF">MF5295_00557</name>
    <name evidence="3" type="ORF">MF5582_00563</name>
</gene>
<dbReference type="PROSITE" id="PS51257">
    <property type="entry name" value="PROKAR_LIPOPROTEIN"/>
    <property type="match status" value="1"/>
</dbReference>
<feature type="coiled-coil region" evidence="1">
    <location>
        <begin position="42"/>
        <end position="69"/>
    </location>
</feature>
<sequence>MKKVLSLSNLLLITNLSIIAVSCQKNDDIKLETLTKKTVDDINEVNLKLTSLQQENNLLETRLNELKKIQKVTHKFEHFTRLYDKTKGYKYRPTRIDLPIKKEYFKTKNQLNKFKNNNEIKTLLNNIETKEKEILEKQNKNYSLKTEIENTKEQLANNYWGWGVNPVYQNNKLVKIGYFLTKDFELQIETIKSETNEVPDILPEEITSLKLAFNENKNSNIKGLEKWKTHNIKDMSQMFRSAFNFNQDLSNFDTSNVISFNSMFNETSSFDQDLSNWKTDNVLYAEAMFTDAKKFNNNNKKLTWNTKNIVNMRSMFLSATSFNQDISSWNTSSVTNMSNMFFNATSFNQNISNWNVSNVTNMSQMFRSATNFDQNLSKWQLNKNVIYDDFATNSKIQNNKEKLPKFNK</sequence>
<keyword evidence="1" id="KW-0175">Coiled coil</keyword>
<dbReference type="InterPro" id="IPR011889">
    <property type="entry name" value="Liste_lipo_26"/>
</dbReference>
<reference evidence="3" key="1">
    <citation type="submission" date="2019-11" db="EMBL/GenBank/DDBJ databases">
        <authorList>
            <person name="Falquet L."/>
            <person name="Falquet L."/>
        </authorList>
    </citation>
    <scope>NUCLEOTIDE SEQUENCE</scope>
    <source>
        <strain evidence="3">14/OD_0492</strain>
        <strain evidence="2">8756-13</strain>
    </source>
</reference>
<dbReference type="EMBL" id="LR739237">
    <property type="protein sequence ID" value="VZS00371.1"/>
    <property type="molecule type" value="Genomic_DNA"/>
</dbReference>
<feature type="coiled-coil region" evidence="1">
    <location>
        <begin position="120"/>
        <end position="154"/>
    </location>
</feature>
<dbReference type="EMBL" id="LR739235">
    <property type="protein sequence ID" value="VZR97968.1"/>
    <property type="molecule type" value="Genomic_DNA"/>
</dbReference>
<evidence type="ECO:0000313" key="3">
    <source>
        <dbReference type="EMBL" id="VZS00371.1"/>
    </source>
</evidence>
<accession>A0A654INQ5</accession>
<organism evidence="3">
    <name type="scientific">Mycoplasma feriruminatoris</name>
    <dbReference type="NCBI Taxonomy" id="1179777"/>
    <lineage>
        <taxon>Bacteria</taxon>
        <taxon>Bacillati</taxon>
        <taxon>Mycoplasmatota</taxon>
        <taxon>Mollicutes</taxon>
        <taxon>Mycoplasmataceae</taxon>
        <taxon>Mycoplasma</taxon>
    </lineage>
</organism>
<dbReference type="Pfam" id="PF03382">
    <property type="entry name" value="DUF285"/>
    <property type="match status" value="2"/>
</dbReference>
<dbReference type="NCBIfam" id="TIGR02167">
    <property type="entry name" value="Liste_lipo_26"/>
    <property type="match status" value="2"/>
</dbReference>
<evidence type="ECO:0008006" key="4">
    <source>
        <dbReference type="Google" id="ProtNLM"/>
    </source>
</evidence>
<name>A0A654INQ5_9MOLU</name>
<proteinExistence type="predicted"/>
<evidence type="ECO:0000256" key="1">
    <source>
        <dbReference type="SAM" id="Coils"/>
    </source>
</evidence>
<dbReference type="AlphaFoldDB" id="A0A654INQ5"/>